<proteinExistence type="predicted"/>
<protein>
    <submittedName>
        <fullName evidence="2">Uncharacterized protein</fullName>
    </submittedName>
</protein>
<evidence type="ECO:0000256" key="1">
    <source>
        <dbReference type="SAM" id="Phobius"/>
    </source>
</evidence>
<feature type="transmembrane region" description="Helical" evidence="1">
    <location>
        <begin position="24"/>
        <end position="45"/>
    </location>
</feature>
<name>A0A1Z4JEW5_LEPBY</name>
<keyword evidence="1" id="KW-0472">Membrane</keyword>
<dbReference type="EMBL" id="AP018203">
    <property type="protein sequence ID" value="BAY55017.1"/>
    <property type="molecule type" value="Genomic_DNA"/>
</dbReference>
<accession>A0A1Z4JEW5</accession>
<sequence length="50" mass="5610">MNFGEMPIDVTNSVSQINLLSSRPWSFCVPLTLLALIILAAVYFARVKIR</sequence>
<evidence type="ECO:0000313" key="3">
    <source>
        <dbReference type="Proteomes" id="UP000217895"/>
    </source>
</evidence>
<organism evidence="2 3">
    <name type="scientific">Leptolyngbya boryana NIES-2135</name>
    <dbReference type="NCBI Taxonomy" id="1973484"/>
    <lineage>
        <taxon>Bacteria</taxon>
        <taxon>Bacillati</taxon>
        <taxon>Cyanobacteriota</taxon>
        <taxon>Cyanophyceae</taxon>
        <taxon>Leptolyngbyales</taxon>
        <taxon>Leptolyngbyaceae</taxon>
        <taxon>Leptolyngbya group</taxon>
        <taxon>Leptolyngbya</taxon>
    </lineage>
</organism>
<gene>
    <name evidence="2" type="ORF">NIES2135_18380</name>
</gene>
<keyword evidence="1" id="KW-1133">Transmembrane helix</keyword>
<keyword evidence="1" id="KW-0812">Transmembrane</keyword>
<evidence type="ECO:0000313" key="2">
    <source>
        <dbReference type="EMBL" id="BAY55017.1"/>
    </source>
</evidence>
<dbReference type="AlphaFoldDB" id="A0A1Z4JEW5"/>
<reference evidence="2 3" key="1">
    <citation type="submission" date="2017-06" db="EMBL/GenBank/DDBJ databases">
        <title>Genome sequencing of cyanobaciteial culture collection at National Institute for Environmental Studies (NIES).</title>
        <authorList>
            <person name="Hirose Y."/>
            <person name="Shimura Y."/>
            <person name="Fujisawa T."/>
            <person name="Nakamura Y."/>
            <person name="Kawachi M."/>
        </authorList>
    </citation>
    <scope>NUCLEOTIDE SEQUENCE [LARGE SCALE GENOMIC DNA]</scope>
    <source>
        <strain evidence="2 3">NIES-2135</strain>
    </source>
</reference>
<keyword evidence="3" id="KW-1185">Reference proteome</keyword>
<dbReference type="Proteomes" id="UP000217895">
    <property type="component" value="Chromosome"/>
</dbReference>